<reference evidence="6" key="1">
    <citation type="journal article" date="2014" name="Int. J. Syst. Evol. Microbiol.">
        <title>Complete genome sequence of Corynebacterium casei LMG S-19264T (=DSM 44701T), isolated from a smear-ripened cheese.</title>
        <authorList>
            <consortium name="US DOE Joint Genome Institute (JGI-PGF)"/>
            <person name="Walter F."/>
            <person name="Albersmeier A."/>
            <person name="Kalinowski J."/>
            <person name="Ruckert C."/>
        </authorList>
    </citation>
    <scope>NUCLEOTIDE SEQUENCE</scope>
    <source>
        <strain evidence="6">CGMCC 4.7299</strain>
    </source>
</reference>
<dbReference type="GO" id="GO:0000976">
    <property type="term" value="F:transcription cis-regulatory region binding"/>
    <property type="evidence" value="ECO:0007669"/>
    <property type="project" value="TreeGrafter"/>
</dbReference>
<accession>A0A8J3BSS4</accession>
<dbReference type="SUPFAM" id="SSF46689">
    <property type="entry name" value="Homeodomain-like"/>
    <property type="match status" value="1"/>
</dbReference>
<dbReference type="InterPro" id="IPR041347">
    <property type="entry name" value="MftR_C"/>
</dbReference>
<dbReference type="InterPro" id="IPR023772">
    <property type="entry name" value="DNA-bd_HTH_TetR-type_CS"/>
</dbReference>
<dbReference type="AlphaFoldDB" id="A0A8J3BSS4"/>
<keyword evidence="7" id="KW-1185">Reference proteome</keyword>
<dbReference type="Gene3D" id="1.10.357.10">
    <property type="entry name" value="Tetracycline Repressor, domain 2"/>
    <property type="match status" value="1"/>
</dbReference>
<dbReference type="Proteomes" id="UP000656042">
    <property type="component" value="Unassembled WGS sequence"/>
</dbReference>
<dbReference type="PRINTS" id="PR00455">
    <property type="entry name" value="HTHTETR"/>
</dbReference>
<dbReference type="Pfam" id="PF17754">
    <property type="entry name" value="TetR_C_14"/>
    <property type="match status" value="1"/>
</dbReference>
<evidence type="ECO:0000313" key="6">
    <source>
        <dbReference type="EMBL" id="GGK74952.1"/>
    </source>
</evidence>
<evidence type="ECO:0000256" key="4">
    <source>
        <dbReference type="PROSITE-ProRule" id="PRU00335"/>
    </source>
</evidence>
<evidence type="ECO:0000256" key="1">
    <source>
        <dbReference type="ARBA" id="ARBA00023015"/>
    </source>
</evidence>
<organism evidence="6 7">
    <name type="scientific">Mangrovihabitans endophyticus</name>
    <dbReference type="NCBI Taxonomy" id="1751298"/>
    <lineage>
        <taxon>Bacteria</taxon>
        <taxon>Bacillati</taxon>
        <taxon>Actinomycetota</taxon>
        <taxon>Actinomycetes</taxon>
        <taxon>Micromonosporales</taxon>
        <taxon>Micromonosporaceae</taxon>
        <taxon>Mangrovihabitans</taxon>
    </lineage>
</organism>
<feature type="DNA-binding region" description="H-T-H motif" evidence="4">
    <location>
        <begin position="48"/>
        <end position="67"/>
    </location>
</feature>
<dbReference type="PANTHER" id="PTHR30055:SF238">
    <property type="entry name" value="MYCOFACTOCIN BIOSYNTHESIS TRANSCRIPTIONAL REGULATOR MFTR-RELATED"/>
    <property type="match status" value="1"/>
</dbReference>
<evidence type="ECO:0000256" key="2">
    <source>
        <dbReference type="ARBA" id="ARBA00023125"/>
    </source>
</evidence>
<proteinExistence type="predicted"/>
<dbReference type="PANTHER" id="PTHR30055">
    <property type="entry name" value="HTH-TYPE TRANSCRIPTIONAL REGULATOR RUTR"/>
    <property type="match status" value="1"/>
</dbReference>
<comment type="caution">
    <text evidence="6">The sequence shown here is derived from an EMBL/GenBank/DDBJ whole genome shotgun (WGS) entry which is preliminary data.</text>
</comment>
<evidence type="ECO:0000259" key="5">
    <source>
        <dbReference type="PROSITE" id="PS50977"/>
    </source>
</evidence>
<dbReference type="PROSITE" id="PS50977">
    <property type="entry name" value="HTH_TETR_2"/>
    <property type="match status" value="1"/>
</dbReference>
<dbReference type="EMBL" id="BMMX01000001">
    <property type="protein sequence ID" value="GGK74952.1"/>
    <property type="molecule type" value="Genomic_DNA"/>
</dbReference>
<name>A0A8J3BSS4_9ACTN</name>
<evidence type="ECO:0000313" key="7">
    <source>
        <dbReference type="Proteomes" id="UP000656042"/>
    </source>
</evidence>
<reference evidence="6" key="2">
    <citation type="submission" date="2020-09" db="EMBL/GenBank/DDBJ databases">
        <authorList>
            <person name="Sun Q."/>
            <person name="Zhou Y."/>
        </authorList>
    </citation>
    <scope>NUCLEOTIDE SEQUENCE</scope>
    <source>
        <strain evidence="6">CGMCC 4.7299</strain>
    </source>
</reference>
<feature type="domain" description="HTH tetR-type" evidence="5">
    <location>
        <begin position="25"/>
        <end position="85"/>
    </location>
</feature>
<keyword evidence="1" id="KW-0805">Transcription regulation</keyword>
<dbReference type="InterPro" id="IPR009057">
    <property type="entry name" value="Homeodomain-like_sf"/>
</dbReference>
<keyword evidence="2 4" id="KW-0238">DNA-binding</keyword>
<dbReference type="Gene3D" id="1.10.10.60">
    <property type="entry name" value="Homeodomain-like"/>
    <property type="match status" value="1"/>
</dbReference>
<protein>
    <submittedName>
        <fullName evidence="6">TetR family transcriptional regulator</fullName>
    </submittedName>
</protein>
<sequence length="204" mass="21935">MVLSANEDGNPVSVGPEGLRVAKKRQARVAIRREALRLFLAQGFAATTVDQIARAANVSPRTLFRYFPTKQAIVLADSGGDQFAQAVRHQPAGLSRIEALRGAVHELFGAQSPDEQWEDLAQERLVTSTPELAAVALTQVRTNIDALTEALTDRAPTQPHTNRQLAGALVGLLLALDVPDQPTGTAFAARVDNALDVLRPSFPE</sequence>
<dbReference type="GO" id="GO:0003700">
    <property type="term" value="F:DNA-binding transcription factor activity"/>
    <property type="evidence" value="ECO:0007669"/>
    <property type="project" value="TreeGrafter"/>
</dbReference>
<evidence type="ECO:0000256" key="3">
    <source>
        <dbReference type="ARBA" id="ARBA00023163"/>
    </source>
</evidence>
<dbReference type="Pfam" id="PF00440">
    <property type="entry name" value="TetR_N"/>
    <property type="match status" value="1"/>
</dbReference>
<dbReference type="InterPro" id="IPR050109">
    <property type="entry name" value="HTH-type_TetR-like_transc_reg"/>
</dbReference>
<dbReference type="PROSITE" id="PS01081">
    <property type="entry name" value="HTH_TETR_1"/>
    <property type="match status" value="1"/>
</dbReference>
<gene>
    <name evidence="6" type="ORF">GCM10012284_06160</name>
</gene>
<dbReference type="InterPro" id="IPR001647">
    <property type="entry name" value="HTH_TetR"/>
</dbReference>
<keyword evidence="3" id="KW-0804">Transcription</keyword>